<proteinExistence type="predicted"/>
<reference evidence="1" key="1">
    <citation type="submission" date="2020-06" db="EMBL/GenBank/DDBJ databases">
        <title>WGS assembly of Ceratodon purpureus strain R40.</title>
        <authorList>
            <person name="Carey S.B."/>
            <person name="Jenkins J."/>
            <person name="Shu S."/>
            <person name="Lovell J.T."/>
            <person name="Sreedasyam A."/>
            <person name="Maumus F."/>
            <person name="Tiley G.P."/>
            <person name="Fernandez-Pozo N."/>
            <person name="Barry K."/>
            <person name="Chen C."/>
            <person name="Wang M."/>
            <person name="Lipzen A."/>
            <person name="Daum C."/>
            <person name="Saski C.A."/>
            <person name="Payton A.C."/>
            <person name="Mcbreen J.C."/>
            <person name="Conrad R.E."/>
            <person name="Kollar L.M."/>
            <person name="Olsson S."/>
            <person name="Huttunen S."/>
            <person name="Landis J.B."/>
            <person name="Wickett N.J."/>
            <person name="Johnson M.G."/>
            <person name="Rensing S.A."/>
            <person name="Grimwood J."/>
            <person name="Schmutz J."/>
            <person name="Mcdaniel S.F."/>
        </authorList>
    </citation>
    <scope>NUCLEOTIDE SEQUENCE</scope>
    <source>
        <strain evidence="1">R40</strain>
    </source>
</reference>
<name>A0A8T0HLN5_CERPU</name>
<dbReference type="EMBL" id="CM026426">
    <property type="protein sequence ID" value="KAG0571760.1"/>
    <property type="molecule type" value="Genomic_DNA"/>
</dbReference>
<sequence length="85" mass="9354">MEPGLGFLGSMLLANGPPPLVTPASVLSSTCMTVVSSTPPPPLSLEKNWSAGATKLLQIVLQFPKEASRTWIHVRDKWDKLRRHY</sequence>
<dbReference type="AlphaFoldDB" id="A0A8T0HLN5"/>
<evidence type="ECO:0000313" key="1">
    <source>
        <dbReference type="EMBL" id="KAG0571760.1"/>
    </source>
</evidence>
<organism evidence="1 2">
    <name type="scientific">Ceratodon purpureus</name>
    <name type="common">Fire moss</name>
    <name type="synonym">Dicranum purpureum</name>
    <dbReference type="NCBI Taxonomy" id="3225"/>
    <lineage>
        <taxon>Eukaryota</taxon>
        <taxon>Viridiplantae</taxon>
        <taxon>Streptophyta</taxon>
        <taxon>Embryophyta</taxon>
        <taxon>Bryophyta</taxon>
        <taxon>Bryophytina</taxon>
        <taxon>Bryopsida</taxon>
        <taxon>Dicranidae</taxon>
        <taxon>Pseudoditrichales</taxon>
        <taxon>Ditrichaceae</taxon>
        <taxon>Ceratodon</taxon>
    </lineage>
</organism>
<keyword evidence="2" id="KW-1185">Reference proteome</keyword>
<evidence type="ECO:0000313" key="2">
    <source>
        <dbReference type="Proteomes" id="UP000822688"/>
    </source>
</evidence>
<accession>A0A8T0HLN5</accession>
<gene>
    <name evidence="1" type="ORF">KC19_VG040100</name>
</gene>
<dbReference type="Proteomes" id="UP000822688">
    <property type="component" value="Chromosome V"/>
</dbReference>
<protein>
    <submittedName>
        <fullName evidence="1">Uncharacterized protein</fullName>
    </submittedName>
</protein>
<comment type="caution">
    <text evidence="1">The sequence shown here is derived from an EMBL/GenBank/DDBJ whole genome shotgun (WGS) entry which is preliminary data.</text>
</comment>